<reference evidence="2" key="2">
    <citation type="submission" date="2021-04" db="EMBL/GenBank/DDBJ databases">
        <authorList>
            <person name="Gilroy R."/>
        </authorList>
    </citation>
    <scope>NUCLEOTIDE SEQUENCE</scope>
    <source>
        <strain evidence="2">CHK130-7132</strain>
    </source>
</reference>
<sequence length="363" mass="39067">MRALDAVVIGAGQAGLSAAHHLQRRGVRQVAVLDAEDGPGGAWRHRWDSLTMATVNGIRELPDMPVPEADDATPANIAVPDYFARFEERRGLDVQRPVRVTRVEDDPSAPPGPWQPLLVHSVGADGRELPVLRTRAVLNATGTWTRPFVPAVPGAESFRGRQLHTAEYVAAEEFAGQHVGIVGGGISALGHLQEIAEVGQTSWYTRREPVLREREFTEEAGREAVAGVWDAVREGRPVGSVVSHTGLVWTPALRRAAQRGILERRPMPRRILPGGVLESDGTRTALDAILWATGFRHELRHLRPLRLVGPLGGIAMDGTAVAADPRIHLVGHGPGASTIGANRAGRAAVNRLVKDLDLELAPA</sequence>
<dbReference type="InterPro" id="IPR050982">
    <property type="entry name" value="Auxin_biosynth/cation_transpt"/>
</dbReference>
<dbReference type="PANTHER" id="PTHR43539">
    <property type="entry name" value="FLAVIN-BINDING MONOOXYGENASE-LIKE PROTEIN (AFU_ORTHOLOGUE AFUA_4G09220)"/>
    <property type="match status" value="1"/>
</dbReference>
<accession>A0A9D2THM4</accession>
<name>A0A9D2THM4_9MICO</name>
<dbReference type="PRINTS" id="PR00469">
    <property type="entry name" value="PNDRDTASEII"/>
</dbReference>
<dbReference type="GO" id="GO:0050660">
    <property type="term" value="F:flavin adenine dinucleotide binding"/>
    <property type="evidence" value="ECO:0007669"/>
    <property type="project" value="TreeGrafter"/>
</dbReference>
<proteinExistence type="predicted"/>
<dbReference type="GO" id="GO:0004497">
    <property type="term" value="F:monooxygenase activity"/>
    <property type="evidence" value="ECO:0007669"/>
    <property type="project" value="TreeGrafter"/>
</dbReference>
<dbReference type="SUPFAM" id="SSF51905">
    <property type="entry name" value="FAD/NAD(P)-binding domain"/>
    <property type="match status" value="2"/>
</dbReference>
<organism evidence="2 3">
    <name type="scientific">Candidatus Brachybacterium intestinipullorum</name>
    <dbReference type="NCBI Taxonomy" id="2838512"/>
    <lineage>
        <taxon>Bacteria</taxon>
        <taxon>Bacillati</taxon>
        <taxon>Actinomycetota</taxon>
        <taxon>Actinomycetes</taxon>
        <taxon>Micrococcales</taxon>
        <taxon>Dermabacteraceae</taxon>
        <taxon>Brachybacterium</taxon>
    </lineage>
</organism>
<protein>
    <submittedName>
        <fullName evidence="2">NAD(P)/FAD-dependent oxidoreductase</fullName>
    </submittedName>
</protein>
<evidence type="ECO:0000313" key="3">
    <source>
        <dbReference type="Proteomes" id="UP000823854"/>
    </source>
</evidence>
<dbReference type="Proteomes" id="UP000823854">
    <property type="component" value="Unassembled WGS sequence"/>
</dbReference>
<dbReference type="InterPro" id="IPR036188">
    <property type="entry name" value="FAD/NAD-bd_sf"/>
</dbReference>
<evidence type="ECO:0000256" key="1">
    <source>
        <dbReference type="ARBA" id="ARBA00023002"/>
    </source>
</evidence>
<dbReference type="EMBL" id="DWWC01000106">
    <property type="protein sequence ID" value="HJC69148.1"/>
    <property type="molecule type" value="Genomic_DNA"/>
</dbReference>
<reference evidence="2" key="1">
    <citation type="journal article" date="2021" name="PeerJ">
        <title>Extensive microbial diversity within the chicken gut microbiome revealed by metagenomics and culture.</title>
        <authorList>
            <person name="Gilroy R."/>
            <person name="Ravi A."/>
            <person name="Getino M."/>
            <person name="Pursley I."/>
            <person name="Horton D.L."/>
            <person name="Alikhan N.F."/>
            <person name="Baker D."/>
            <person name="Gharbi K."/>
            <person name="Hall N."/>
            <person name="Watson M."/>
            <person name="Adriaenssens E.M."/>
            <person name="Foster-Nyarko E."/>
            <person name="Jarju S."/>
            <person name="Secka A."/>
            <person name="Antonio M."/>
            <person name="Oren A."/>
            <person name="Chaudhuri R.R."/>
            <person name="La Ragione R."/>
            <person name="Hildebrand F."/>
            <person name="Pallen M.J."/>
        </authorList>
    </citation>
    <scope>NUCLEOTIDE SEQUENCE</scope>
    <source>
        <strain evidence="2">CHK130-7132</strain>
    </source>
</reference>
<dbReference type="PANTHER" id="PTHR43539:SF78">
    <property type="entry name" value="FLAVIN-CONTAINING MONOOXYGENASE"/>
    <property type="match status" value="1"/>
</dbReference>
<comment type="caution">
    <text evidence="2">The sequence shown here is derived from an EMBL/GenBank/DDBJ whole genome shotgun (WGS) entry which is preliminary data.</text>
</comment>
<gene>
    <name evidence="2" type="ORF">H9932_05660</name>
</gene>
<dbReference type="Gene3D" id="3.50.50.60">
    <property type="entry name" value="FAD/NAD(P)-binding domain"/>
    <property type="match status" value="1"/>
</dbReference>
<dbReference type="AlphaFoldDB" id="A0A9D2THM4"/>
<dbReference type="Pfam" id="PF13738">
    <property type="entry name" value="Pyr_redox_3"/>
    <property type="match status" value="1"/>
</dbReference>
<keyword evidence="1" id="KW-0560">Oxidoreductase</keyword>
<evidence type="ECO:0000313" key="2">
    <source>
        <dbReference type="EMBL" id="HJC69148.1"/>
    </source>
</evidence>